<gene>
    <name evidence="4" type="ORF">GCM10010448_04960</name>
</gene>
<evidence type="ECO:0000256" key="2">
    <source>
        <dbReference type="SAM" id="SignalP"/>
    </source>
</evidence>
<reference evidence="5" key="1">
    <citation type="journal article" date="2019" name="Int. J. Syst. Evol. Microbiol.">
        <title>The Global Catalogue of Microorganisms (GCM) 10K type strain sequencing project: providing services to taxonomists for standard genome sequencing and annotation.</title>
        <authorList>
            <consortium name="The Broad Institute Genomics Platform"/>
            <consortium name="The Broad Institute Genome Sequencing Center for Infectious Disease"/>
            <person name="Wu L."/>
            <person name="Ma J."/>
        </authorList>
    </citation>
    <scope>NUCLEOTIDE SEQUENCE [LARGE SCALE GENOMIC DNA]</scope>
    <source>
        <strain evidence="5">JCM 9091</strain>
    </source>
</reference>
<feature type="domain" description="DUF732" evidence="3">
    <location>
        <begin position="77"/>
        <end position="139"/>
    </location>
</feature>
<keyword evidence="5" id="KW-1185">Reference proteome</keyword>
<evidence type="ECO:0000313" key="4">
    <source>
        <dbReference type="EMBL" id="GAA3026077.1"/>
    </source>
</evidence>
<feature type="chain" id="PRO_5047242643" description="DUF732 domain-containing protein" evidence="2">
    <location>
        <begin position="24"/>
        <end position="140"/>
    </location>
</feature>
<feature type="region of interest" description="Disordered" evidence="1">
    <location>
        <begin position="23"/>
        <end position="57"/>
    </location>
</feature>
<feature type="signal peptide" evidence="2">
    <location>
        <begin position="1"/>
        <end position="23"/>
    </location>
</feature>
<keyword evidence="2" id="KW-0732">Signal</keyword>
<evidence type="ECO:0000256" key="1">
    <source>
        <dbReference type="SAM" id="MobiDB-lite"/>
    </source>
</evidence>
<protein>
    <recommendedName>
        <fullName evidence="3">DUF732 domain-containing protein</fullName>
    </recommendedName>
</protein>
<dbReference type="Proteomes" id="UP001501532">
    <property type="component" value="Unassembled WGS sequence"/>
</dbReference>
<sequence>MNGKKKALLIAGGVLVVAAIANAGNGDDTDTPTKAKPAVKVSTSPKAKPSEAPAPIKFDEPNAAEEKQLLSKLHAINPGITVNEERAVRRSVNTCQEMQAGNSMKSIVTNTSARFTGGDATVDERQAAEVVKAVKDTFCG</sequence>
<evidence type="ECO:0000259" key="3">
    <source>
        <dbReference type="Pfam" id="PF05305"/>
    </source>
</evidence>
<proteinExistence type="predicted"/>
<dbReference type="Pfam" id="PF05305">
    <property type="entry name" value="DUF732"/>
    <property type="match status" value="1"/>
</dbReference>
<dbReference type="EMBL" id="BAAAUF010000002">
    <property type="protein sequence ID" value="GAA3026077.1"/>
    <property type="molecule type" value="Genomic_DNA"/>
</dbReference>
<name>A0ABP6L0C8_9ACTN</name>
<comment type="caution">
    <text evidence="4">The sequence shown here is derived from an EMBL/GenBank/DDBJ whole genome shotgun (WGS) entry which is preliminary data.</text>
</comment>
<feature type="compositionally biased region" description="Low complexity" evidence="1">
    <location>
        <begin position="42"/>
        <end position="56"/>
    </location>
</feature>
<dbReference type="InterPro" id="IPR007969">
    <property type="entry name" value="DUF732"/>
</dbReference>
<accession>A0ABP6L0C8</accession>
<evidence type="ECO:0000313" key="5">
    <source>
        <dbReference type="Proteomes" id="UP001501532"/>
    </source>
</evidence>
<dbReference type="RefSeq" id="WP_234515765.1">
    <property type="nucleotide sequence ID" value="NZ_BAAAUF010000002.1"/>
</dbReference>
<organism evidence="4 5">
    <name type="scientific">Streptomyces glomeratus</name>
    <dbReference type="NCBI Taxonomy" id="284452"/>
    <lineage>
        <taxon>Bacteria</taxon>
        <taxon>Bacillati</taxon>
        <taxon>Actinomycetota</taxon>
        <taxon>Actinomycetes</taxon>
        <taxon>Kitasatosporales</taxon>
        <taxon>Streptomycetaceae</taxon>
        <taxon>Streptomyces</taxon>
    </lineage>
</organism>